<dbReference type="InterPro" id="IPR036388">
    <property type="entry name" value="WH-like_DNA-bd_sf"/>
</dbReference>
<dbReference type="InterPro" id="IPR050707">
    <property type="entry name" value="HTH_MetabolicPath_Reg"/>
</dbReference>
<evidence type="ECO:0000259" key="6">
    <source>
        <dbReference type="PROSITE" id="PS51078"/>
    </source>
</evidence>
<evidence type="ECO:0000313" key="8">
    <source>
        <dbReference type="Proteomes" id="UP000001930"/>
    </source>
</evidence>
<dbReference type="Pfam" id="PF01614">
    <property type="entry name" value="IclR_C"/>
    <property type="match status" value="1"/>
</dbReference>
<dbReference type="SUPFAM" id="SSF46785">
    <property type="entry name" value="Winged helix' DNA-binding domain"/>
    <property type="match status" value="1"/>
</dbReference>
<dbReference type="KEGG" id="bte:BTH_II1220"/>
<dbReference type="PANTHER" id="PTHR30136">
    <property type="entry name" value="HELIX-TURN-HELIX TRANSCRIPTIONAL REGULATOR, ICLR FAMILY"/>
    <property type="match status" value="1"/>
</dbReference>
<evidence type="ECO:0000313" key="7">
    <source>
        <dbReference type="EMBL" id="ABC34851.1"/>
    </source>
</evidence>
<dbReference type="GO" id="GO:0045892">
    <property type="term" value="P:negative regulation of DNA-templated transcription"/>
    <property type="evidence" value="ECO:0007669"/>
    <property type="project" value="TreeGrafter"/>
</dbReference>
<dbReference type="PROSITE" id="PS51077">
    <property type="entry name" value="HTH_ICLR"/>
    <property type="match status" value="1"/>
</dbReference>
<accession>Q2T5Y3</accession>
<dbReference type="Gene3D" id="3.30.450.40">
    <property type="match status" value="1"/>
</dbReference>
<dbReference type="InterPro" id="IPR036390">
    <property type="entry name" value="WH_DNA-bd_sf"/>
</dbReference>
<dbReference type="AlphaFoldDB" id="Q2T5Y3"/>
<dbReference type="PROSITE" id="PS51078">
    <property type="entry name" value="ICLR_ED"/>
    <property type="match status" value="1"/>
</dbReference>
<dbReference type="Pfam" id="PF09339">
    <property type="entry name" value="HTH_IclR"/>
    <property type="match status" value="1"/>
</dbReference>
<gene>
    <name evidence="7" type="ordered locus">BTH_II1220</name>
</gene>
<dbReference type="InterPro" id="IPR014757">
    <property type="entry name" value="Tscrpt_reg_IclR_C"/>
</dbReference>
<name>Q2T5Y3_BURTA</name>
<proteinExistence type="predicted"/>
<organism evidence="7 8">
    <name type="scientific">Burkholderia thailandensis (strain ATCC 700388 / DSM 13276 / CCUG 48851 / CIP 106301 / E264)</name>
    <dbReference type="NCBI Taxonomy" id="271848"/>
    <lineage>
        <taxon>Bacteria</taxon>
        <taxon>Pseudomonadati</taxon>
        <taxon>Pseudomonadota</taxon>
        <taxon>Betaproteobacteria</taxon>
        <taxon>Burkholderiales</taxon>
        <taxon>Burkholderiaceae</taxon>
        <taxon>Burkholderia</taxon>
        <taxon>pseudomallei group</taxon>
    </lineage>
</organism>
<protein>
    <submittedName>
        <fullName evidence="7">Transcriptional regulator, IclR family</fullName>
    </submittedName>
</protein>
<dbReference type="SUPFAM" id="SSF55781">
    <property type="entry name" value="GAF domain-like"/>
    <property type="match status" value="1"/>
</dbReference>
<dbReference type="EMBL" id="CP000085">
    <property type="protein sequence ID" value="ABC34851.1"/>
    <property type="molecule type" value="Genomic_DNA"/>
</dbReference>
<dbReference type="PANTHER" id="PTHR30136:SF34">
    <property type="entry name" value="TRANSCRIPTIONAL REGULATOR"/>
    <property type="match status" value="1"/>
</dbReference>
<dbReference type="InterPro" id="IPR005471">
    <property type="entry name" value="Tscrpt_reg_IclR_N"/>
</dbReference>
<evidence type="ECO:0000256" key="2">
    <source>
        <dbReference type="ARBA" id="ARBA00023125"/>
    </source>
</evidence>
<feature type="region of interest" description="Disordered" evidence="4">
    <location>
        <begin position="1"/>
        <end position="38"/>
    </location>
</feature>
<evidence type="ECO:0000256" key="1">
    <source>
        <dbReference type="ARBA" id="ARBA00023015"/>
    </source>
</evidence>
<keyword evidence="8" id="KW-1185">Reference proteome</keyword>
<dbReference type="GO" id="GO:0003700">
    <property type="term" value="F:DNA-binding transcription factor activity"/>
    <property type="evidence" value="ECO:0007669"/>
    <property type="project" value="TreeGrafter"/>
</dbReference>
<sequence>MASRRRVSRDGLPRLDARGRADARRLSERGESPIATSRMKKTPLDRRDWIAGLEKGLAILEAFDSQHARMTPTQAAARTGLTRTAARRYLLTLEALGYVYTDGRLYGLTPRVLRVGWSYFDSARLPRTVQPYLQQLSATLNESAYVSVLDEWELVVIARNGVSRVMTTGFVLGARVPAPLISPGVVLLACKADQDAVRAWLDSTEFPPFTPHTLTNKARLQEKIDRARIDGYALIEQQLQLGVRGIAVPLKNRHGEVVAALSTNMPIGGESADAALERVLPPLQEAALAMMNVL</sequence>
<dbReference type="InterPro" id="IPR029016">
    <property type="entry name" value="GAF-like_dom_sf"/>
</dbReference>
<keyword evidence="3" id="KW-0804">Transcription</keyword>
<dbReference type="Proteomes" id="UP000001930">
    <property type="component" value="Chromosome II"/>
</dbReference>
<keyword evidence="1" id="KW-0805">Transcription regulation</keyword>
<feature type="compositionally biased region" description="Basic and acidic residues" evidence="4">
    <location>
        <begin position="8"/>
        <end position="31"/>
    </location>
</feature>
<reference evidence="7 8" key="1">
    <citation type="journal article" date="2005" name="BMC Genomics">
        <title>Bacterial genome adaptation to niches: divergence of the potential virulence genes in three Burkholderia species of different survival strategies.</title>
        <authorList>
            <person name="Kim H.S."/>
            <person name="Schell M.A."/>
            <person name="Yu Y."/>
            <person name="Ulrich R.L."/>
            <person name="Sarria S.H."/>
            <person name="Nierman W.C."/>
            <person name="DeShazer D."/>
        </authorList>
    </citation>
    <scope>NUCLEOTIDE SEQUENCE [LARGE SCALE GENOMIC DNA]</scope>
    <source>
        <strain evidence="8">ATCC 700388 / DSM 13276 / CCUG 48851 / CIP 106301 / E264</strain>
    </source>
</reference>
<evidence type="ECO:0000259" key="5">
    <source>
        <dbReference type="PROSITE" id="PS51077"/>
    </source>
</evidence>
<dbReference type="GO" id="GO:0003677">
    <property type="term" value="F:DNA binding"/>
    <property type="evidence" value="ECO:0007669"/>
    <property type="project" value="UniProtKB-KW"/>
</dbReference>
<dbReference type="HOGENOM" id="CLU_062618_0_1_4"/>
<feature type="domain" description="HTH iclR-type" evidence="5">
    <location>
        <begin position="50"/>
        <end position="110"/>
    </location>
</feature>
<dbReference type="Gene3D" id="1.10.10.10">
    <property type="entry name" value="Winged helix-like DNA-binding domain superfamily/Winged helix DNA-binding domain"/>
    <property type="match status" value="1"/>
</dbReference>
<evidence type="ECO:0000256" key="3">
    <source>
        <dbReference type="ARBA" id="ARBA00023163"/>
    </source>
</evidence>
<evidence type="ECO:0000256" key="4">
    <source>
        <dbReference type="SAM" id="MobiDB-lite"/>
    </source>
</evidence>
<keyword evidence="2" id="KW-0238">DNA-binding</keyword>
<dbReference type="SMART" id="SM00346">
    <property type="entry name" value="HTH_ICLR"/>
    <property type="match status" value="1"/>
</dbReference>
<feature type="domain" description="IclR-ED" evidence="6">
    <location>
        <begin position="111"/>
        <end position="294"/>
    </location>
</feature>